<protein>
    <submittedName>
        <fullName evidence="1">Uncharacterized protein</fullName>
    </submittedName>
</protein>
<proteinExistence type="predicted"/>
<dbReference type="Proteomes" id="UP000266723">
    <property type="component" value="Unassembled WGS sequence"/>
</dbReference>
<keyword evidence="2" id="KW-1185">Reference proteome</keyword>
<organism evidence="1 2">
    <name type="scientific">Brassica cretica</name>
    <name type="common">Mustard</name>
    <dbReference type="NCBI Taxonomy" id="69181"/>
    <lineage>
        <taxon>Eukaryota</taxon>
        <taxon>Viridiplantae</taxon>
        <taxon>Streptophyta</taxon>
        <taxon>Embryophyta</taxon>
        <taxon>Tracheophyta</taxon>
        <taxon>Spermatophyta</taxon>
        <taxon>Magnoliopsida</taxon>
        <taxon>eudicotyledons</taxon>
        <taxon>Gunneridae</taxon>
        <taxon>Pentapetalae</taxon>
        <taxon>rosids</taxon>
        <taxon>malvids</taxon>
        <taxon>Brassicales</taxon>
        <taxon>Brassicaceae</taxon>
        <taxon>Brassiceae</taxon>
        <taxon>Brassica</taxon>
    </lineage>
</organism>
<sequence length="223" mass="26166">MQLLFLQFPKLVSGDVCSCGSYMVGLEMIMVMVLWLRMHVNLDIFPSSLSTNQTHLLPVRDPIFSDWMSFHYGPCLTFYLWASRLSRVFGTIQVERDISNSFARFFIPTLCVAYLSNLTTLVRFVIFSGGYHERLVTFRWLLWKYRPLRKPPWSHYLKRKEEVLRHLAGVFGMDCDVTDGSDQMIFLEEKCIYSQRLKATKKILQDRERSGEKVANQPIIRMC</sequence>
<evidence type="ECO:0000313" key="1">
    <source>
        <dbReference type="EMBL" id="KAF3520710.1"/>
    </source>
</evidence>
<accession>A0ABQ7B1Z5</accession>
<dbReference type="EMBL" id="QGKV02001556">
    <property type="protein sequence ID" value="KAF3520710.1"/>
    <property type="molecule type" value="Genomic_DNA"/>
</dbReference>
<reference evidence="1 2" key="1">
    <citation type="journal article" date="2020" name="BMC Genomics">
        <title>Intraspecific diversification of the crop wild relative Brassica cretica Lam. using demographic model selection.</title>
        <authorList>
            <person name="Kioukis A."/>
            <person name="Michalopoulou V.A."/>
            <person name="Briers L."/>
            <person name="Pirintsos S."/>
            <person name="Studholme D.J."/>
            <person name="Pavlidis P."/>
            <person name="Sarris P.F."/>
        </authorList>
    </citation>
    <scope>NUCLEOTIDE SEQUENCE [LARGE SCALE GENOMIC DNA]</scope>
    <source>
        <strain evidence="2">cv. PFS-1207/04</strain>
    </source>
</reference>
<comment type="caution">
    <text evidence="1">The sequence shown here is derived from an EMBL/GenBank/DDBJ whole genome shotgun (WGS) entry which is preliminary data.</text>
</comment>
<name>A0ABQ7B1Z5_BRACR</name>
<evidence type="ECO:0000313" key="2">
    <source>
        <dbReference type="Proteomes" id="UP000266723"/>
    </source>
</evidence>
<gene>
    <name evidence="1" type="ORF">DY000_02062941</name>
</gene>